<comment type="caution">
    <text evidence="1">The sequence shown here is derived from an EMBL/GenBank/DDBJ whole genome shotgun (WGS) entry which is preliminary data.</text>
</comment>
<dbReference type="EMBL" id="LZZM01000125">
    <property type="protein sequence ID" value="OOM78519.1"/>
    <property type="molecule type" value="Genomic_DNA"/>
</dbReference>
<dbReference type="AlphaFoldDB" id="A0A1S8TLM7"/>
<sequence length="85" mass="9361">MKEIIFGIALSFGGSAELIWHEGSPATNNTEEWVEFSTKIGVRAGYNVKKISMGLEGEDFAYYQRKIPSAFIAVGTGLSYAHHHP</sequence>
<gene>
    <name evidence="1" type="primary">yxeP_5</name>
    <name evidence="1" type="ORF">CLPUN_18810</name>
</gene>
<dbReference type="STRING" id="29367.CLPUN_18810"/>
<dbReference type="GO" id="GO:0016787">
    <property type="term" value="F:hydrolase activity"/>
    <property type="evidence" value="ECO:0007669"/>
    <property type="project" value="UniProtKB-KW"/>
</dbReference>
<dbReference type="SUPFAM" id="SSF53187">
    <property type="entry name" value="Zn-dependent exopeptidases"/>
    <property type="match status" value="1"/>
</dbReference>
<dbReference type="Pfam" id="PF01546">
    <property type="entry name" value="Peptidase_M20"/>
    <property type="match status" value="1"/>
</dbReference>
<keyword evidence="1" id="KW-0378">Hydrolase</keyword>
<dbReference type="EC" id="3.-.-.-" evidence="1"/>
<name>A0A1S8TLM7_9CLOT</name>
<keyword evidence="2" id="KW-1185">Reference proteome</keyword>
<dbReference type="InterPro" id="IPR002933">
    <property type="entry name" value="Peptidase_M20"/>
</dbReference>
<dbReference type="Gene3D" id="3.40.630.10">
    <property type="entry name" value="Zn peptidases"/>
    <property type="match status" value="1"/>
</dbReference>
<evidence type="ECO:0000313" key="2">
    <source>
        <dbReference type="Proteomes" id="UP000190890"/>
    </source>
</evidence>
<organism evidence="1 2">
    <name type="scientific">Clostridium puniceum</name>
    <dbReference type="NCBI Taxonomy" id="29367"/>
    <lineage>
        <taxon>Bacteria</taxon>
        <taxon>Bacillati</taxon>
        <taxon>Bacillota</taxon>
        <taxon>Clostridia</taxon>
        <taxon>Eubacteriales</taxon>
        <taxon>Clostridiaceae</taxon>
        <taxon>Clostridium</taxon>
    </lineage>
</organism>
<protein>
    <submittedName>
        <fullName evidence="1">Putative hydrolase YxeP</fullName>
        <ecNumber evidence="1">3.-.-.-</ecNumber>
    </submittedName>
</protein>
<accession>A0A1S8TLM7</accession>
<evidence type="ECO:0000313" key="1">
    <source>
        <dbReference type="EMBL" id="OOM78519.1"/>
    </source>
</evidence>
<proteinExistence type="predicted"/>
<reference evidence="1 2" key="1">
    <citation type="submission" date="2016-05" db="EMBL/GenBank/DDBJ databases">
        <title>Microbial solvent formation.</title>
        <authorList>
            <person name="Poehlein A."/>
            <person name="Montoya Solano J.D."/>
            <person name="Flitsch S."/>
            <person name="Krabben P."/>
            <person name="Duerre P."/>
            <person name="Daniel R."/>
        </authorList>
    </citation>
    <scope>NUCLEOTIDE SEQUENCE [LARGE SCALE GENOMIC DNA]</scope>
    <source>
        <strain evidence="1 2">DSM 2619</strain>
    </source>
</reference>
<dbReference type="Proteomes" id="UP000190890">
    <property type="component" value="Unassembled WGS sequence"/>
</dbReference>